<dbReference type="EMBL" id="JANHOG010000883">
    <property type="protein sequence ID" value="KAJ3550779.1"/>
    <property type="molecule type" value="Genomic_DNA"/>
</dbReference>
<comment type="caution">
    <text evidence="1">The sequence shown here is derived from an EMBL/GenBank/DDBJ whole genome shotgun (WGS) entry which is preliminary data.</text>
</comment>
<sequence>MSPAVIAYSGVSRSIMVYWLVAILSDCSVTGCALSIIEDTGVAYVFPHLRVYAYRVWKLPATFKHTVPVIVTMTMLSLAAGVAFFALALGHPYEYFETKLAWLYYITIGSELTADLVITTAMCRAFYQMRTGIRRTDTLLNVLMLYTVNTCALTSALRAGSIFAFAFGQKTFVFVLLSTLLPRSIFSSLLALLNSRQVKREEDTAGFVSIHVSKLRRKHPKSTVNACVSDTAIMDTTTEEIIDPSVVSQNDVTV</sequence>
<gene>
    <name evidence="1" type="ORF">NM688_g4997</name>
</gene>
<name>A0ACC1T131_9APHY</name>
<evidence type="ECO:0000313" key="1">
    <source>
        <dbReference type="EMBL" id="KAJ3550779.1"/>
    </source>
</evidence>
<dbReference type="Proteomes" id="UP001148662">
    <property type="component" value="Unassembled WGS sequence"/>
</dbReference>
<protein>
    <submittedName>
        <fullName evidence="1">Uncharacterized protein</fullName>
    </submittedName>
</protein>
<accession>A0ACC1T131</accession>
<evidence type="ECO:0000313" key="2">
    <source>
        <dbReference type="Proteomes" id="UP001148662"/>
    </source>
</evidence>
<reference evidence="1" key="1">
    <citation type="submission" date="2022-07" db="EMBL/GenBank/DDBJ databases">
        <title>Genome Sequence of Phlebia brevispora.</title>
        <authorList>
            <person name="Buettner E."/>
        </authorList>
    </citation>
    <scope>NUCLEOTIDE SEQUENCE</scope>
    <source>
        <strain evidence="1">MPL23</strain>
    </source>
</reference>
<keyword evidence="2" id="KW-1185">Reference proteome</keyword>
<proteinExistence type="predicted"/>
<organism evidence="1 2">
    <name type="scientific">Phlebia brevispora</name>
    <dbReference type="NCBI Taxonomy" id="194682"/>
    <lineage>
        <taxon>Eukaryota</taxon>
        <taxon>Fungi</taxon>
        <taxon>Dikarya</taxon>
        <taxon>Basidiomycota</taxon>
        <taxon>Agaricomycotina</taxon>
        <taxon>Agaricomycetes</taxon>
        <taxon>Polyporales</taxon>
        <taxon>Meruliaceae</taxon>
        <taxon>Phlebia</taxon>
    </lineage>
</organism>